<dbReference type="Pfam" id="PF14129">
    <property type="entry name" value="DUF4296"/>
    <property type="match status" value="1"/>
</dbReference>
<feature type="coiled-coil region" evidence="1">
    <location>
        <begin position="105"/>
        <end position="132"/>
    </location>
</feature>
<name>A0ABV5FSI3_9FLAO</name>
<dbReference type="EMBL" id="JBHMEX010000071">
    <property type="protein sequence ID" value="MFB9066519.1"/>
    <property type="molecule type" value="Genomic_DNA"/>
</dbReference>
<proteinExistence type="predicted"/>
<protein>
    <submittedName>
        <fullName evidence="3">DUF4296 domain-containing protein</fullName>
    </submittedName>
</protein>
<evidence type="ECO:0000259" key="2">
    <source>
        <dbReference type="Pfam" id="PF14129"/>
    </source>
</evidence>
<sequence length="157" mass="18379">MKKIIIIISVLFFAVGCKKELVKKPERLVERAKMIDIMYDLSLLEAIKYQNPMSLDSCDTNPTRFVLKKYKVDSLQFVKSNMYYAANYNDYKVMFDEVGARLVKNEKKFDSLVKLEKKKEQLLKKKSKAIKKDSIEVKQRLTKEVKVDSLKKKATLK</sequence>
<evidence type="ECO:0000313" key="4">
    <source>
        <dbReference type="Proteomes" id="UP001589589"/>
    </source>
</evidence>
<comment type="caution">
    <text evidence="3">The sequence shown here is derived from an EMBL/GenBank/DDBJ whole genome shotgun (WGS) entry which is preliminary data.</text>
</comment>
<feature type="domain" description="DUF4296" evidence="2">
    <location>
        <begin position="25"/>
        <end position="107"/>
    </location>
</feature>
<evidence type="ECO:0000256" key="1">
    <source>
        <dbReference type="SAM" id="Coils"/>
    </source>
</evidence>
<dbReference type="PROSITE" id="PS51257">
    <property type="entry name" value="PROKAR_LIPOPROTEIN"/>
    <property type="match status" value="1"/>
</dbReference>
<keyword evidence="1" id="KW-0175">Coiled coil</keyword>
<accession>A0ABV5FSI3</accession>
<dbReference type="Proteomes" id="UP001589589">
    <property type="component" value="Unassembled WGS sequence"/>
</dbReference>
<reference evidence="3 4" key="1">
    <citation type="submission" date="2024-09" db="EMBL/GenBank/DDBJ databases">
        <authorList>
            <person name="Sun Q."/>
            <person name="Mori K."/>
        </authorList>
    </citation>
    <scope>NUCLEOTIDE SEQUENCE [LARGE SCALE GENOMIC DNA]</scope>
    <source>
        <strain evidence="3 4">CECT 7908</strain>
    </source>
</reference>
<organism evidence="3 4">
    <name type="scientific">Flavobacterium branchiarum</name>
    <dbReference type="NCBI Taxonomy" id="1114870"/>
    <lineage>
        <taxon>Bacteria</taxon>
        <taxon>Pseudomonadati</taxon>
        <taxon>Bacteroidota</taxon>
        <taxon>Flavobacteriia</taxon>
        <taxon>Flavobacteriales</taxon>
        <taxon>Flavobacteriaceae</taxon>
        <taxon>Flavobacterium</taxon>
    </lineage>
</organism>
<gene>
    <name evidence="3" type="ORF">ACFFUQ_21080</name>
</gene>
<evidence type="ECO:0000313" key="3">
    <source>
        <dbReference type="EMBL" id="MFB9066519.1"/>
    </source>
</evidence>
<dbReference type="RefSeq" id="WP_290267162.1">
    <property type="nucleotide sequence ID" value="NZ_JAUFQQ010000005.1"/>
</dbReference>
<keyword evidence="4" id="KW-1185">Reference proteome</keyword>
<dbReference type="InterPro" id="IPR025381">
    <property type="entry name" value="DUF4296"/>
</dbReference>